<protein>
    <submittedName>
        <fullName evidence="2">Uncharacterized protein</fullName>
    </submittedName>
</protein>
<sequence>MLNSAQAGYTIYTQNPYEWCRALWQNILGTSLLSDRQRRDNFDPTYAFIGAVALAEGFLLSQAEVEKKQKEQQVRVFSPGTKVKNLMVEVHSELPVAEKAPLDPRQNPQWKAIQQECDGGVPLQEAGMMPPTRTQSPLPLCSGPEPDQ</sequence>
<feature type="region of interest" description="Disordered" evidence="1">
    <location>
        <begin position="119"/>
        <end position="148"/>
    </location>
</feature>
<organism evidence="2 3">
    <name type="scientific">Phrynosoma platyrhinos</name>
    <name type="common">Desert horned lizard</name>
    <dbReference type="NCBI Taxonomy" id="52577"/>
    <lineage>
        <taxon>Eukaryota</taxon>
        <taxon>Metazoa</taxon>
        <taxon>Chordata</taxon>
        <taxon>Craniata</taxon>
        <taxon>Vertebrata</taxon>
        <taxon>Euteleostomi</taxon>
        <taxon>Lepidosauria</taxon>
        <taxon>Squamata</taxon>
        <taxon>Bifurcata</taxon>
        <taxon>Unidentata</taxon>
        <taxon>Episquamata</taxon>
        <taxon>Toxicofera</taxon>
        <taxon>Iguania</taxon>
        <taxon>Phrynosomatidae</taxon>
        <taxon>Phrynosomatinae</taxon>
        <taxon>Phrynosoma</taxon>
    </lineage>
</organism>
<evidence type="ECO:0000256" key="1">
    <source>
        <dbReference type="SAM" id="MobiDB-lite"/>
    </source>
</evidence>
<accession>A0ABQ7TLY4</accession>
<name>A0ABQ7TLY4_PHRPL</name>
<feature type="non-terminal residue" evidence="2">
    <location>
        <position position="148"/>
    </location>
</feature>
<proteinExistence type="predicted"/>
<dbReference type="Proteomes" id="UP000826234">
    <property type="component" value="Unassembled WGS sequence"/>
</dbReference>
<keyword evidence="3" id="KW-1185">Reference proteome</keyword>
<evidence type="ECO:0000313" key="2">
    <source>
        <dbReference type="EMBL" id="KAH0630673.1"/>
    </source>
</evidence>
<comment type="caution">
    <text evidence="2">The sequence shown here is derived from an EMBL/GenBank/DDBJ whole genome shotgun (WGS) entry which is preliminary data.</text>
</comment>
<gene>
    <name evidence="2" type="ORF">JD844_013954</name>
</gene>
<reference evidence="2 3" key="1">
    <citation type="journal article" date="2022" name="Gigascience">
        <title>A chromosome-level genome assembly and annotation of the desert horned lizard, Phrynosoma platyrhinos, provides insight into chromosomal rearrangements among reptiles.</title>
        <authorList>
            <person name="Koochekian N."/>
            <person name="Ascanio A."/>
            <person name="Farleigh K."/>
            <person name="Card D.C."/>
            <person name="Schield D.R."/>
            <person name="Castoe T.A."/>
            <person name="Jezkova T."/>
        </authorList>
    </citation>
    <scope>NUCLEOTIDE SEQUENCE [LARGE SCALE GENOMIC DNA]</scope>
    <source>
        <strain evidence="2">NK-2021</strain>
    </source>
</reference>
<evidence type="ECO:0000313" key="3">
    <source>
        <dbReference type="Proteomes" id="UP000826234"/>
    </source>
</evidence>
<dbReference type="EMBL" id="JAIPUX010000439">
    <property type="protein sequence ID" value="KAH0630673.1"/>
    <property type="molecule type" value="Genomic_DNA"/>
</dbReference>